<gene>
    <name evidence="1" type="ORF">NG799_22005</name>
</gene>
<evidence type="ECO:0000313" key="1">
    <source>
        <dbReference type="EMBL" id="MCT7968990.1"/>
    </source>
</evidence>
<accession>A0ABT2MW57</accession>
<comment type="caution">
    <text evidence="1">The sequence shown here is derived from an EMBL/GenBank/DDBJ whole genome shotgun (WGS) entry which is preliminary data.</text>
</comment>
<dbReference type="RefSeq" id="WP_368008472.1">
    <property type="nucleotide sequence ID" value="NZ_JAMXFF010000040.1"/>
</dbReference>
<reference evidence="1 2" key="1">
    <citation type="journal article" date="2022" name="Front. Microbiol.">
        <title>High genomic differentiation and limited gene flow indicate recent cryptic speciation within the genus Laspinema (cyanobacteria).</title>
        <authorList>
            <person name="Stanojkovic A."/>
            <person name="Skoupy S."/>
            <person name="Skaloud P."/>
            <person name="Dvorak P."/>
        </authorList>
    </citation>
    <scope>NUCLEOTIDE SEQUENCE [LARGE SCALE GENOMIC DNA]</scope>
    <source>
        <strain evidence="1 2">D2a</strain>
    </source>
</reference>
<proteinExistence type="predicted"/>
<organism evidence="1 2">
    <name type="scientific">Laspinema palackyanum D2a</name>
    <dbReference type="NCBI Taxonomy" id="2953684"/>
    <lineage>
        <taxon>Bacteria</taxon>
        <taxon>Bacillati</taxon>
        <taxon>Cyanobacteriota</taxon>
        <taxon>Cyanophyceae</taxon>
        <taxon>Oscillatoriophycideae</taxon>
        <taxon>Oscillatoriales</taxon>
        <taxon>Laspinemataceae</taxon>
        <taxon>Laspinema</taxon>
        <taxon>Laspinema palackyanum</taxon>
    </lineage>
</organism>
<sequence>MTVIWLVTLRSPWEISVTSDSYRVGLVAIAAEISVSPESYLVDDVAIASRNNCQS</sequence>
<protein>
    <submittedName>
        <fullName evidence="1">Uncharacterized protein</fullName>
    </submittedName>
</protein>
<keyword evidence="2" id="KW-1185">Reference proteome</keyword>
<dbReference type="Proteomes" id="UP001525890">
    <property type="component" value="Unassembled WGS sequence"/>
</dbReference>
<name>A0ABT2MW57_9CYAN</name>
<dbReference type="EMBL" id="JAMXFF010000040">
    <property type="protein sequence ID" value="MCT7968990.1"/>
    <property type="molecule type" value="Genomic_DNA"/>
</dbReference>
<evidence type="ECO:0000313" key="2">
    <source>
        <dbReference type="Proteomes" id="UP001525890"/>
    </source>
</evidence>